<organism evidence="1">
    <name type="scientific">Arundo donax</name>
    <name type="common">Giant reed</name>
    <name type="synonym">Donax arundinaceus</name>
    <dbReference type="NCBI Taxonomy" id="35708"/>
    <lineage>
        <taxon>Eukaryota</taxon>
        <taxon>Viridiplantae</taxon>
        <taxon>Streptophyta</taxon>
        <taxon>Embryophyta</taxon>
        <taxon>Tracheophyta</taxon>
        <taxon>Spermatophyta</taxon>
        <taxon>Magnoliopsida</taxon>
        <taxon>Liliopsida</taxon>
        <taxon>Poales</taxon>
        <taxon>Poaceae</taxon>
        <taxon>PACMAD clade</taxon>
        <taxon>Arundinoideae</taxon>
        <taxon>Arundineae</taxon>
        <taxon>Arundo</taxon>
    </lineage>
</organism>
<reference evidence="1" key="1">
    <citation type="submission" date="2014-09" db="EMBL/GenBank/DDBJ databases">
        <authorList>
            <person name="Magalhaes I.L.F."/>
            <person name="Oliveira U."/>
            <person name="Santos F.R."/>
            <person name="Vidigal T.H.D.A."/>
            <person name="Brescovit A.D."/>
            <person name="Santos A.J."/>
        </authorList>
    </citation>
    <scope>NUCLEOTIDE SEQUENCE</scope>
    <source>
        <tissue evidence="1">Shoot tissue taken approximately 20 cm above the soil surface</tissue>
    </source>
</reference>
<protein>
    <submittedName>
        <fullName evidence="1">Uncharacterized protein</fullName>
    </submittedName>
</protein>
<name>A0A0A9B6Q6_ARUDO</name>
<reference evidence="1" key="2">
    <citation type="journal article" date="2015" name="Data Brief">
        <title>Shoot transcriptome of the giant reed, Arundo donax.</title>
        <authorList>
            <person name="Barrero R.A."/>
            <person name="Guerrero F.D."/>
            <person name="Moolhuijzen P."/>
            <person name="Goolsby J.A."/>
            <person name="Tidwell J."/>
            <person name="Bellgard S.E."/>
            <person name="Bellgard M.I."/>
        </authorList>
    </citation>
    <scope>NUCLEOTIDE SEQUENCE</scope>
    <source>
        <tissue evidence="1">Shoot tissue taken approximately 20 cm above the soil surface</tissue>
    </source>
</reference>
<accession>A0A0A9B6Q6</accession>
<evidence type="ECO:0000313" key="1">
    <source>
        <dbReference type="EMBL" id="JAD59036.1"/>
    </source>
</evidence>
<dbReference type="EMBL" id="GBRH01238859">
    <property type="protein sequence ID" value="JAD59036.1"/>
    <property type="molecule type" value="Transcribed_RNA"/>
</dbReference>
<dbReference type="AlphaFoldDB" id="A0A0A9B6Q6"/>
<sequence>MQQGSWRYLFFPLSLFRYQKYLSSILVIV</sequence>
<proteinExistence type="predicted"/>